<gene>
    <name evidence="8" type="ORF">MS3_10876</name>
</gene>
<evidence type="ECO:0000256" key="6">
    <source>
        <dbReference type="ARBA" id="ARBA00023242"/>
    </source>
</evidence>
<dbReference type="GO" id="GO:0006281">
    <property type="term" value="P:DNA repair"/>
    <property type="evidence" value="ECO:0007669"/>
    <property type="project" value="UniProtKB-KW"/>
</dbReference>
<keyword evidence="4" id="KW-0233">DNA recombination</keyword>
<dbReference type="AlphaFoldDB" id="A0A095A4P6"/>
<evidence type="ECO:0000256" key="5">
    <source>
        <dbReference type="ARBA" id="ARBA00023204"/>
    </source>
</evidence>
<dbReference type="GO" id="GO:0006260">
    <property type="term" value="P:DNA replication"/>
    <property type="evidence" value="ECO:0007669"/>
    <property type="project" value="InterPro"/>
</dbReference>
<dbReference type="STRING" id="6185.A0A095A4P6"/>
<dbReference type="InterPro" id="IPR018574">
    <property type="entry name" value="Structure-sp_endonuc_su_Slx4"/>
</dbReference>
<evidence type="ECO:0000256" key="2">
    <source>
        <dbReference type="ARBA" id="ARBA00006661"/>
    </source>
</evidence>
<protein>
    <recommendedName>
        <fullName evidence="7">Structure-specific endonuclease subunit SLX4</fullName>
    </recommendedName>
</protein>
<name>A0A095A4P6_SCHHA</name>
<comment type="similarity">
    <text evidence="2">Belongs to the SLX4 family.</text>
</comment>
<keyword evidence="3" id="KW-0227">DNA damage</keyword>
<dbReference type="GO" id="GO:0006310">
    <property type="term" value="P:DNA recombination"/>
    <property type="evidence" value="ECO:0007669"/>
    <property type="project" value="UniProtKB-KW"/>
</dbReference>
<evidence type="ECO:0000256" key="7">
    <source>
        <dbReference type="ARBA" id="ARBA00029496"/>
    </source>
</evidence>
<organism evidence="8">
    <name type="scientific">Schistosoma haematobium</name>
    <name type="common">Blood fluke</name>
    <dbReference type="NCBI Taxonomy" id="6185"/>
    <lineage>
        <taxon>Eukaryota</taxon>
        <taxon>Metazoa</taxon>
        <taxon>Spiralia</taxon>
        <taxon>Lophotrochozoa</taxon>
        <taxon>Platyhelminthes</taxon>
        <taxon>Trematoda</taxon>
        <taxon>Digenea</taxon>
        <taxon>Strigeidida</taxon>
        <taxon>Schistosomatoidea</taxon>
        <taxon>Schistosomatidae</taxon>
        <taxon>Schistosoma</taxon>
    </lineage>
</organism>
<evidence type="ECO:0000256" key="1">
    <source>
        <dbReference type="ARBA" id="ARBA00004123"/>
    </source>
</evidence>
<evidence type="ECO:0000313" key="8">
    <source>
        <dbReference type="EMBL" id="KGB42240.1"/>
    </source>
</evidence>
<accession>A0A095A4P6</accession>
<comment type="subcellular location">
    <subcellularLocation>
        <location evidence="1">Nucleus</location>
    </subcellularLocation>
</comment>
<evidence type="ECO:0000256" key="3">
    <source>
        <dbReference type="ARBA" id="ARBA00022763"/>
    </source>
</evidence>
<dbReference type="EMBL" id="KL252659">
    <property type="protein sequence ID" value="KGB42240.1"/>
    <property type="molecule type" value="Genomic_DNA"/>
</dbReference>
<reference evidence="8" key="1">
    <citation type="journal article" date="2012" name="Nat. Genet.">
        <title>Whole-genome sequence of Schistosoma haematobium.</title>
        <authorList>
            <person name="Young N.D."/>
            <person name="Jex A.R."/>
            <person name="Li B."/>
            <person name="Liu S."/>
            <person name="Yang L."/>
            <person name="Xiong Z."/>
            <person name="Li Y."/>
            <person name="Cantacessi C."/>
            <person name="Hall R.S."/>
            <person name="Xu X."/>
            <person name="Chen F."/>
            <person name="Wu X."/>
            <person name="Zerlotini A."/>
            <person name="Oliveira G."/>
            <person name="Hofmann A."/>
            <person name="Zhang G."/>
            <person name="Fang X."/>
            <person name="Kang Y."/>
            <person name="Campbell B.E."/>
            <person name="Loukas A."/>
            <person name="Ranganathan S."/>
            <person name="Rollinson D."/>
            <person name="Rinaldi G."/>
            <person name="Brindley P.J."/>
            <person name="Yang H."/>
            <person name="Wang J."/>
            <person name="Wang J."/>
            <person name="Gasser R.B."/>
        </authorList>
    </citation>
    <scope>NUCLEOTIDE SEQUENCE [LARGE SCALE GENOMIC DNA]</scope>
</reference>
<dbReference type="Pfam" id="PF09494">
    <property type="entry name" value="Slx4"/>
    <property type="match status" value="1"/>
</dbReference>
<dbReference type="GO" id="GO:0033557">
    <property type="term" value="C:Slx1-Slx4 complex"/>
    <property type="evidence" value="ECO:0007669"/>
    <property type="project" value="InterPro"/>
</dbReference>
<evidence type="ECO:0000256" key="4">
    <source>
        <dbReference type="ARBA" id="ARBA00023172"/>
    </source>
</evidence>
<sequence>MSNKRIRSMKYNNDRQLQENCIDKEKKCNNRLDRSKKGNINQIVLHYLKNNPNLYMNILTYTPLEFDIVHNMLKSDGIIIGQQKLMDLFDDQV</sequence>
<proteinExistence type="inferred from homology"/>
<keyword evidence="6" id="KW-0539">Nucleus</keyword>
<keyword evidence="5" id="KW-0234">DNA repair</keyword>